<evidence type="ECO:0000256" key="1">
    <source>
        <dbReference type="ARBA" id="ARBA00038379"/>
    </source>
</evidence>
<dbReference type="Proteomes" id="UP000694393">
    <property type="component" value="Unplaced"/>
</dbReference>
<dbReference type="PANTHER" id="PTHR22574">
    <property type="match status" value="1"/>
</dbReference>
<protein>
    <recommendedName>
        <fullName evidence="2">Golgi associated RAB2 interactor protein-like Rab2B-binding domain-containing protein</fullName>
    </recommendedName>
</protein>
<proteinExistence type="inferred from homology"/>
<dbReference type="Ensembl" id="ENSPCET00000023857.1">
    <property type="protein sequence ID" value="ENSPCEP00000023085.1"/>
    <property type="gene ID" value="ENSPCEG00000017573.1"/>
</dbReference>
<accession>A0A8C8SPN2</accession>
<keyword evidence="4" id="KW-1185">Reference proteome</keyword>
<dbReference type="AlphaFoldDB" id="A0A8C8SPN2"/>
<organism evidence="3 4">
    <name type="scientific">Pelusios castaneus</name>
    <name type="common">West African mud turtle</name>
    <dbReference type="NCBI Taxonomy" id="367368"/>
    <lineage>
        <taxon>Eukaryota</taxon>
        <taxon>Metazoa</taxon>
        <taxon>Chordata</taxon>
        <taxon>Craniata</taxon>
        <taxon>Vertebrata</taxon>
        <taxon>Euteleostomi</taxon>
        <taxon>Archelosauria</taxon>
        <taxon>Testudinata</taxon>
        <taxon>Testudines</taxon>
        <taxon>Pleurodira</taxon>
        <taxon>Pelomedusidae</taxon>
        <taxon>Pelusios</taxon>
    </lineage>
</organism>
<dbReference type="Ensembl" id="ENSPCET00000018820.1">
    <property type="protein sequence ID" value="ENSPCEP00000018203.1"/>
    <property type="gene ID" value="ENSPCEG00000014218.1"/>
</dbReference>
<comment type="similarity">
    <text evidence="1">Belongs to the GARIN family.</text>
</comment>
<dbReference type="Pfam" id="PF12480">
    <property type="entry name" value="GARIL_Rab2_bd"/>
    <property type="match status" value="1"/>
</dbReference>
<evidence type="ECO:0000313" key="3">
    <source>
        <dbReference type="Ensembl" id="ENSPCEP00000023085.1"/>
    </source>
</evidence>
<evidence type="ECO:0000313" key="4">
    <source>
        <dbReference type="Proteomes" id="UP000694393"/>
    </source>
</evidence>
<dbReference type="GO" id="GO:0005634">
    <property type="term" value="C:nucleus"/>
    <property type="evidence" value="ECO:0007669"/>
    <property type="project" value="TreeGrafter"/>
</dbReference>
<reference evidence="3" key="1">
    <citation type="submission" date="2025-05" db="UniProtKB">
        <authorList>
            <consortium name="Ensembl"/>
        </authorList>
    </citation>
    <scope>IDENTIFICATION</scope>
</reference>
<feature type="domain" description="Golgi associated RAB2 interactor protein-like Rab2B-binding" evidence="2">
    <location>
        <begin position="109"/>
        <end position="172"/>
    </location>
</feature>
<dbReference type="PANTHER" id="PTHR22574:SF14">
    <property type="entry name" value="INTEGRAL MEMBRANE PROTEIN"/>
    <property type="match status" value="1"/>
</dbReference>
<evidence type="ECO:0000259" key="2">
    <source>
        <dbReference type="Pfam" id="PF12480"/>
    </source>
</evidence>
<name>A0A8C8SPN2_9SAUR</name>
<dbReference type="InterPro" id="IPR022168">
    <property type="entry name" value="GARIL-like_Rab2B-bd"/>
</dbReference>
<sequence length="223" mass="24657">LVRRSPRTFPECISDFAFAGWIPVIGELQKLLAQGEYDPLCPTPLFESNFLQVTKRGELVDVHNRATLVTLGIAATSPVLLLPDVMIIARPTERPQGESSGLKGDHAPLELTRLIPLELVSLYLHDVGEQRLKLRLATGREYYLQLCAPRGEERPLFARWLRLIYLLRTPAGSRTRASSWHSSDLHSRSARVSWAGCGGGLCGDGRSGQHRAHKNRDSVGSTG</sequence>